<feature type="compositionally biased region" description="Low complexity" evidence="1">
    <location>
        <begin position="12"/>
        <end position="34"/>
    </location>
</feature>
<reference evidence="2 3" key="1">
    <citation type="journal article" date="2013" name="PLoS ONE">
        <title>Predicting the Proteins of Angomonas deanei, Strigomonas culicis and Their Respective Endosymbionts Reveals New Aspects of the Trypanosomatidae Family.</title>
        <authorList>
            <person name="Motta M.C."/>
            <person name="Martins A.C."/>
            <person name="de Souza S.S."/>
            <person name="Catta-Preta C.M."/>
            <person name="Silva R."/>
            <person name="Klein C.C."/>
            <person name="de Almeida L.G."/>
            <person name="de Lima Cunha O."/>
            <person name="Ciapina L.P."/>
            <person name="Brocchi M."/>
            <person name="Colabardini A.C."/>
            <person name="de Araujo Lima B."/>
            <person name="Machado C.R."/>
            <person name="de Almeida Soares C.M."/>
            <person name="Probst C.M."/>
            <person name="de Menezes C.B."/>
            <person name="Thompson C.E."/>
            <person name="Bartholomeu D.C."/>
            <person name="Gradia D.F."/>
            <person name="Pavoni D.P."/>
            <person name="Grisard E.C."/>
            <person name="Fantinatti-Garboggini F."/>
            <person name="Marchini F.K."/>
            <person name="Rodrigues-Luiz G.F."/>
            <person name="Wagner G."/>
            <person name="Goldman G.H."/>
            <person name="Fietto J.L."/>
            <person name="Elias M.C."/>
            <person name="Goldman M.H."/>
            <person name="Sagot M.F."/>
            <person name="Pereira M."/>
            <person name="Stoco P.H."/>
            <person name="de Mendonca-Neto R.P."/>
            <person name="Teixeira S.M."/>
            <person name="Maciel T.E."/>
            <person name="de Oliveira Mendes T.A."/>
            <person name="Urmenyi T.P."/>
            <person name="de Souza W."/>
            <person name="Schenkman S."/>
            <person name="de Vasconcelos A.T."/>
        </authorList>
    </citation>
    <scope>NUCLEOTIDE SEQUENCE [LARGE SCALE GENOMIC DNA]</scope>
</reference>
<dbReference type="Proteomes" id="UP000015354">
    <property type="component" value="Unassembled WGS sequence"/>
</dbReference>
<name>S9TZ74_9TRYP</name>
<protein>
    <submittedName>
        <fullName evidence="2">Uncharacterized protein</fullName>
    </submittedName>
</protein>
<accession>S9TZ74</accession>
<evidence type="ECO:0000256" key="1">
    <source>
        <dbReference type="SAM" id="MobiDB-lite"/>
    </source>
</evidence>
<gene>
    <name evidence="2" type="ORF">STCU_07428</name>
</gene>
<keyword evidence="3" id="KW-1185">Reference proteome</keyword>
<dbReference type="EMBL" id="ATMH01007428">
    <property type="protein sequence ID" value="EPY23842.1"/>
    <property type="molecule type" value="Genomic_DNA"/>
</dbReference>
<evidence type="ECO:0000313" key="3">
    <source>
        <dbReference type="Proteomes" id="UP000015354"/>
    </source>
</evidence>
<dbReference type="OrthoDB" id="272846at2759"/>
<dbReference type="AlphaFoldDB" id="S9TZ74"/>
<organism evidence="2 3">
    <name type="scientific">Strigomonas culicis</name>
    <dbReference type="NCBI Taxonomy" id="28005"/>
    <lineage>
        <taxon>Eukaryota</taxon>
        <taxon>Discoba</taxon>
        <taxon>Euglenozoa</taxon>
        <taxon>Kinetoplastea</taxon>
        <taxon>Metakinetoplastina</taxon>
        <taxon>Trypanosomatida</taxon>
        <taxon>Trypanosomatidae</taxon>
        <taxon>Strigomonadinae</taxon>
        <taxon>Strigomonas</taxon>
    </lineage>
</organism>
<sequence length="97" mass="10542">MGPSPLREWRSAAEAPAEPGAAEASPAAAEELSQPPSPDVVSYATLIATLEQAGKDKIASEVLNRLPPLEKEEITASYAALIHVWSKQIYKKQNRRF</sequence>
<proteinExistence type="predicted"/>
<evidence type="ECO:0000313" key="2">
    <source>
        <dbReference type="EMBL" id="EPY23842.1"/>
    </source>
</evidence>
<feature type="region of interest" description="Disordered" evidence="1">
    <location>
        <begin position="1"/>
        <end position="37"/>
    </location>
</feature>
<comment type="caution">
    <text evidence="2">The sequence shown here is derived from an EMBL/GenBank/DDBJ whole genome shotgun (WGS) entry which is preliminary data.</text>
</comment>